<dbReference type="PRINTS" id="PR00151">
    <property type="entry name" value="PORPHBDMNASE"/>
</dbReference>
<dbReference type="PROSITE" id="PS00533">
    <property type="entry name" value="PORPHOBILINOGEN_DEAM"/>
    <property type="match status" value="1"/>
</dbReference>
<keyword evidence="5 8" id="KW-0808">Transferase</keyword>
<protein>
    <recommendedName>
        <fullName evidence="8">Porphobilinogen deaminase</fullName>
        <shortName evidence="8">PBG</shortName>
        <ecNumber evidence="8">2.5.1.61</ecNumber>
    </recommendedName>
    <alternativeName>
        <fullName evidence="8">Hydroxymethylbilane synthase</fullName>
        <shortName evidence="8">HMBS</shortName>
    </alternativeName>
    <alternativeName>
        <fullName evidence="8">Pre-uroporphyrinogen synthase</fullName>
    </alternativeName>
</protein>
<comment type="function">
    <text evidence="1 8">Tetrapolymerization of the monopyrrole PBG into the hydroxymethylbilane pre-uroporphyrinogen in several discrete steps.</text>
</comment>
<comment type="miscellaneous">
    <text evidence="8">The porphobilinogen subunits are added to the dipyrromethane group.</text>
</comment>
<dbReference type="EC" id="2.5.1.61" evidence="8"/>
<evidence type="ECO:0000256" key="1">
    <source>
        <dbReference type="ARBA" id="ARBA00002869"/>
    </source>
</evidence>
<dbReference type="HAMAP" id="MF_00260">
    <property type="entry name" value="Porphobil_deam"/>
    <property type="match status" value="1"/>
</dbReference>
<evidence type="ECO:0000259" key="11">
    <source>
        <dbReference type="Pfam" id="PF03900"/>
    </source>
</evidence>
<evidence type="ECO:0000256" key="7">
    <source>
        <dbReference type="ARBA" id="ARBA00048169"/>
    </source>
</evidence>
<evidence type="ECO:0000256" key="8">
    <source>
        <dbReference type="HAMAP-Rule" id="MF_00260"/>
    </source>
</evidence>
<dbReference type="OrthoDB" id="9810298at2"/>
<evidence type="ECO:0000256" key="4">
    <source>
        <dbReference type="ARBA" id="ARBA00011245"/>
    </source>
</evidence>
<dbReference type="NCBIfam" id="TIGR00212">
    <property type="entry name" value="hemC"/>
    <property type="match status" value="1"/>
</dbReference>
<dbReference type="GO" id="GO:0005737">
    <property type="term" value="C:cytoplasm"/>
    <property type="evidence" value="ECO:0007669"/>
    <property type="project" value="UniProtKB-UniRule"/>
</dbReference>
<proteinExistence type="inferred from homology"/>
<dbReference type="Pfam" id="PF01379">
    <property type="entry name" value="Porphobil_deam"/>
    <property type="match status" value="1"/>
</dbReference>
<dbReference type="SUPFAM" id="SSF54782">
    <property type="entry name" value="Porphobilinogen deaminase (hydroxymethylbilane synthase), C-terminal domain"/>
    <property type="match status" value="1"/>
</dbReference>
<comment type="pathway">
    <text evidence="2">Porphyrin-containing compound metabolism; protoporphyrin-IX biosynthesis; coproporphyrinogen-III from 5-aminolevulinate: step 2/4.</text>
</comment>
<accession>A0A252BWE3</accession>
<reference evidence="13" key="1">
    <citation type="submission" date="2014-06" db="EMBL/GenBank/DDBJ databases">
        <authorList>
            <person name="Winans N.J."/>
            <person name="Newell P.D."/>
            <person name="Douglas A.E."/>
        </authorList>
    </citation>
    <scope>NUCLEOTIDE SEQUENCE [LARGE SCALE GENOMIC DNA]</scope>
</reference>
<evidence type="ECO:0000256" key="2">
    <source>
        <dbReference type="ARBA" id="ARBA00004735"/>
    </source>
</evidence>
<dbReference type="InterPro" id="IPR036803">
    <property type="entry name" value="Porphobilinogen_deaminase_C_sf"/>
</dbReference>
<keyword evidence="13" id="KW-1185">Reference proteome</keyword>
<name>A0A252BWE3_9PROT</name>
<keyword evidence="9" id="KW-0175">Coiled coil</keyword>
<feature type="domain" description="Porphobilinogen deaminase N-terminal" evidence="10">
    <location>
        <begin position="40"/>
        <end position="258"/>
    </location>
</feature>
<comment type="similarity">
    <text evidence="3 8">Belongs to the HMBS family.</text>
</comment>
<sequence>MDSAYPSSPVLSPALQEIAAEAAARQKKAGSHSGRHSLPLRVGTRGSPLALVQTRAFLTTLTRFCPVLRDMNAFQEHQINTTGDQVQNRRLAEIGGKGLFAKEIHEALADRRIDFAVHSLKDLETTLPPGLVLACTLKREDARDALILGPRLEQSDPDDPYSALPEGALVGCASVRRQAQMLHVRPDLKFGLLRGNVQTRLDKLAARQCDATLLALAGLRRLGMAERASIVLSPTIMVPAAGQGIVGVTVREDDVELRELLAAIEDYEARAVATAERALLAELDGSCRTPIGGYAQMIPVVAGDAPKLHLTGLVAREDGSFLLKRSVSGAPEDAARLGRELGCSLRKDSPADIFEENA</sequence>
<feature type="domain" description="Porphobilinogen deaminase C-terminal" evidence="11">
    <location>
        <begin position="273"/>
        <end position="345"/>
    </location>
</feature>
<organism evidence="12 13">
    <name type="scientific">Acetobacter okinawensis</name>
    <dbReference type="NCBI Taxonomy" id="1076594"/>
    <lineage>
        <taxon>Bacteria</taxon>
        <taxon>Pseudomonadati</taxon>
        <taxon>Pseudomonadota</taxon>
        <taxon>Alphaproteobacteria</taxon>
        <taxon>Acetobacterales</taxon>
        <taxon>Acetobacteraceae</taxon>
        <taxon>Acetobacter</taxon>
    </lineage>
</organism>
<dbReference type="UniPathway" id="UPA00251">
    <property type="reaction ID" value="UER00319"/>
</dbReference>
<dbReference type="FunFam" id="3.40.190.10:FF:000005">
    <property type="entry name" value="Porphobilinogen deaminase"/>
    <property type="match status" value="1"/>
</dbReference>
<dbReference type="GO" id="GO:0004418">
    <property type="term" value="F:hydroxymethylbilane synthase activity"/>
    <property type="evidence" value="ECO:0007669"/>
    <property type="project" value="UniProtKB-UniRule"/>
</dbReference>
<dbReference type="GO" id="GO:0006782">
    <property type="term" value="P:protoporphyrinogen IX biosynthetic process"/>
    <property type="evidence" value="ECO:0007669"/>
    <property type="project" value="UniProtKB-UniRule"/>
</dbReference>
<comment type="cofactor">
    <cofactor evidence="8">
        <name>dipyrromethane</name>
        <dbReference type="ChEBI" id="CHEBI:60342"/>
    </cofactor>
    <text evidence="8">Binds 1 dipyrromethane group covalently.</text>
</comment>
<comment type="subunit">
    <text evidence="4 8">Monomer.</text>
</comment>
<dbReference type="EMBL" id="JOPJ01000006">
    <property type="protein sequence ID" value="OUJ13152.1"/>
    <property type="molecule type" value="Genomic_DNA"/>
</dbReference>
<dbReference type="InterPro" id="IPR022418">
    <property type="entry name" value="Porphobilinogen_deaminase_C"/>
</dbReference>
<dbReference type="InterPro" id="IPR022417">
    <property type="entry name" value="Porphobilin_deaminase_N"/>
</dbReference>
<feature type="coiled-coil region" evidence="9">
    <location>
        <begin position="250"/>
        <end position="277"/>
    </location>
</feature>
<dbReference type="AlphaFoldDB" id="A0A252BWE3"/>
<comment type="caution">
    <text evidence="12">The sequence shown here is derived from an EMBL/GenBank/DDBJ whole genome shotgun (WGS) entry which is preliminary data.</text>
</comment>
<dbReference type="Gene3D" id="3.30.160.40">
    <property type="entry name" value="Porphobilinogen deaminase, C-terminal domain"/>
    <property type="match status" value="1"/>
</dbReference>
<dbReference type="RefSeq" id="WP_086638418.1">
    <property type="nucleotide sequence ID" value="NZ_JAMZAB010000001.1"/>
</dbReference>
<dbReference type="InterPro" id="IPR000860">
    <property type="entry name" value="HemC"/>
</dbReference>
<gene>
    <name evidence="8" type="primary">hemC</name>
    <name evidence="12" type="ORF">HK26_09420</name>
</gene>
<dbReference type="STRING" id="1236501.GCA_000613865_01347"/>
<evidence type="ECO:0000313" key="12">
    <source>
        <dbReference type="EMBL" id="OUJ13152.1"/>
    </source>
</evidence>
<dbReference type="Gene3D" id="3.40.190.10">
    <property type="entry name" value="Periplasmic binding protein-like II"/>
    <property type="match status" value="2"/>
</dbReference>
<feature type="modified residue" description="S-(dipyrrolylmethanemethyl)cysteine" evidence="8">
    <location>
        <position position="287"/>
    </location>
</feature>
<dbReference type="InterPro" id="IPR022419">
    <property type="entry name" value="Porphobilin_deaminase_cofac_BS"/>
</dbReference>
<dbReference type="PANTHER" id="PTHR11557">
    <property type="entry name" value="PORPHOBILINOGEN DEAMINASE"/>
    <property type="match status" value="1"/>
</dbReference>
<dbReference type="Pfam" id="PF03900">
    <property type="entry name" value="Porphobil_deamC"/>
    <property type="match status" value="1"/>
</dbReference>
<evidence type="ECO:0000259" key="10">
    <source>
        <dbReference type="Pfam" id="PF01379"/>
    </source>
</evidence>
<evidence type="ECO:0000256" key="6">
    <source>
        <dbReference type="ARBA" id="ARBA00023244"/>
    </source>
</evidence>
<evidence type="ECO:0000256" key="9">
    <source>
        <dbReference type="SAM" id="Coils"/>
    </source>
</evidence>
<dbReference type="PIRSF" id="PIRSF001438">
    <property type="entry name" value="4pyrrol_synth_OHMeBilane_synth"/>
    <property type="match status" value="1"/>
</dbReference>
<dbReference type="Proteomes" id="UP000194931">
    <property type="component" value="Unassembled WGS sequence"/>
</dbReference>
<evidence type="ECO:0000256" key="5">
    <source>
        <dbReference type="ARBA" id="ARBA00022679"/>
    </source>
</evidence>
<evidence type="ECO:0000256" key="3">
    <source>
        <dbReference type="ARBA" id="ARBA00005638"/>
    </source>
</evidence>
<dbReference type="SUPFAM" id="SSF53850">
    <property type="entry name" value="Periplasmic binding protein-like II"/>
    <property type="match status" value="1"/>
</dbReference>
<dbReference type="PANTHER" id="PTHR11557:SF0">
    <property type="entry name" value="PORPHOBILINOGEN DEAMINASE"/>
    <property type="match status" value="1"/>
</dbReference>
<evidence type="ECO:0000313" key="13">
    <source>
        <dbReference type="Proteomes" id="UP000194931"/>
    </source>
</evidence>
<dbReference type="eggNOG" id="COG0181">
    <property type="taxonomic scope" value="Bacteria"/>
</dbReference>
<comment type="catalytic activity">
    <reaction evidence="7 8">
        <text>4 porphobilinogen + H2O = hydroxymethylbilane + 4 NH4(+)</text>
        <dbReference type="Rhea" id="RHEA:13185"/>
        <dbReference type="ChEBI" id="CHEBI:15377"/>
        <dbReference type="ChEBI" id="CHEBI:28938"/>
        <dbReference type="ChEBI" id="CHEBI:57845"/>
        <dbReference type="ChEBI" id="CHEBI:58126"/>
        <dbReference type="EC" id="2.5.1.61"/>
    </reaction>
</comment>
<keyword evidence="6 8" id="KW-0627">Porphyrin biosynthesis</keyword>